<reference evidence="2" key="2">
    <citation type="submission" date="2020-09" db="EMBL/GenBank/DDBJ databases">
        <authorList>
            <person name="Sun Q."/>
            <person name="Zhou Y."/>
        </authorList>
    </citation>
    <scope>NUCLEOTIDE SEQUENCE</scope>
    <source>
        <strain evidence="2">CGMCC 1.15178</strain>
    </source>
</reference>
<organism evidence="2 3">
    <name type="scientific">Paenibacillus nasutitermitis</name>
    <dbReference type="NCBI Taxonomy" id="1652958"/>
    <lineage>
        <taxon>Bacteria</taxon>
        <taxon>Bacillati</taxon>
        <taxon>Bacillota</taxon>
        <taxon>Bacilli</taxon>
        <taxon>Bacillales</taxon>
        <taxon>Paenibacillaceae</taxon>
        <taxon>Paenibacillus</taxon>
    </lineage>
</organism>
<evidence type="ECO:0000259" key="1">
    <source>
        <dbReference type="Pfam" id="PF01408"/>
    </source>
</evidence>
<keyword evidence="3" id="KW-1185">Reference proteome</keyword>
<dbReference type="SUPFAM" id="SSF55347">
    <property type="entry name" value="Glyceraldehyde-3-phosphate dehydrogenase-like, C-terminal domain"/>
    <property type="match status" value="1"/>
</dbReference>
<feature type="domain" description="Gfo/Idh/MocA-like oxidoreductase N-terminal" evidence="1">
    <location>
        <begin position="6"/>
        <end position="122"/>
    </location>
</feature>
<dbReference type="GO" id="GO:0000166">
    <property type="term" value="F:nucleotide binding"/>
    <property type="evidence" value="ECO:0007669"/>
    <property type="project" value="InterPro"/>
</dbReference>
<name>A0A916Z583_9BACL</name>
<dbReference type="InterPro" id="IPR036291">
    <property type="entry name" value="NAD(P)-bd_dom_sf"/>
</dbReference>
<dbReference type="Pfam" id="PF01408">
    <property type="entry name" value="GFO_IDH_MocA"/>
    <property type="match status" value="1"/>
</dbReference>
<proteinExistence type="predicted"/>
<gene>
    <name evidence="2" type="ORF">GCM10010911_38840</name>
</gene>
<dbReference type="AlphaFoldDB" id="A0A916Z583"/>
<dbReference type="Gene3D" id="3.40.50.720">
    <property type="entry name" value="NAD(P)-binding Rossmann-like Domain"/>
    <property type="match status" value="1"/>
</dbReference>
<accession>A0A916Z583</accession>
<dbReference type="EMBL" id="BMHP01000002">
    <property type="protein sequence ID" value="GGD76954.1"/>
    <property type="molecule type" value="Genomic_DNA"/>
</dbReference>
<protein>
    <submittedName>
        <fullName evidence="2">Oxidoreductase</fullName>
    </submittedName>
</protein>
<sequence length="332" mass="36733">MKSIARVGVIGLGRWGESHVQAFSKVKGAEVVAVCDVRPERLARVAEAYGIVGRYSNVDDMLAAEKLDLVSVVTHETDHFLPVSQALSAGVHVFAEHPFATNPAAAVELWKRAIERELNLFVPRLLRAHAGYRSVYEAIKQGKLGKLERIELSRSRSVSIRKHYDRLPTYYENLLFEMDIAFWLAGAVKFDRMQTFGSKALENGIRNIERLEFEFDNGVQGTMSNVWKTEGEGPLTNGSLSVIGDAGRIDIDTSDLTYLLGDPWKCGSVALPGGADLLEFGLEALVGELQSACDRVRAGMRPDYNAVKEANILVDVADTTLRSIDFKYAVHY</sequence>
<dbReference type="SUPFAM" id="SSF51735">
    <property type="entry name" value="NAD(P)-binding Rossmann-fold domains"/>
    <property type="match status" value="1"/>
</dbReference>
<dbReference type="PANTHER" id="PTHR43377">
    <property type="entry name" value="BILIVERDIN REDUCTASE A"/>
    <property type="match status" value="1"/>
</dbReference>
<dbReference type="Proteomes" id="UP000612456">
    <property type="component" value="Unassembled WGS sequence"/>
</dbReference>
<evidence type="ECO:0000313" key="3">
    <source>
        <dbReference type="Proteomes" id="UP000612456"/>
    </source>
</evidence>
<evidence type="ECO:0000313" key="2">
    <source>
        <dbReference type="EMBL" id="GGD76954.1"/>
    </source>
</evidence>
<comment type="caution">
    <text evidence="2">The sequence shown here is derived from an EMBL/GenBank/DDBJ whole genome shotgun (WGS) entry which is preliminary data.</text>
</comment>
<dbReference type="PANTHER" id="PTHR43377:SF6">
    <property type="entry name" value="GFO_IDH_MOCA-LIKE OXIDOREDUCTASE N-TERMINAL DOMAIN-CONTAINING PROTEIN"/>
    <property type="match status" value="1"/>
</dbReference>
<dbReference type="Gene3D" id="3.30.360.10">
    <property type="entry name" value="Dihydrodipicolinate Reductase, domain 2"/>
    <property type="match status" value="1"/>
</dbReference>
<dbReference type="InterPro" id="IPR000683">
    <property type="entry name" value="Gfo/Idh/MocA-like_OxRdtase_N"/>
</dbReference>
<dbReference type="RefSeq" id="WP_188993671.1">
    <property type="nucleotide sequence ID" value="NZ_BMHP01000002.1"/>
</dbReference>
<dbReference type="InterPro" id="IPR051450">
    <property type="entry name" value="Gfo/Idh/MocA_Oxidoreductases"/>
</dbReference>
<reference evidence="2" key="1">
    <citation type="journal article" date="2014" name="Int. J. Syst. Evol. Microbiol.">
        <title>Complete genome sequence of Corynebacterium casei LMG S-19264T (=DSM 44701T), isolated from a smear-ripened cheese.</title>
        <authorList>
            <consortium name="US DOE Joint Genome Institute (JGI-PGF)"/>
            <person name="Walter F."/>
            <person name="Albersmeier A."/>
            <person name="Kalinowski J."/>
            <person name="Ruckert C."/>
        </authorList>
    </citation>
    <scope>NUCLEOTIDE SEQUENCE</scope>
    <source>
        <strain evidence="2">CGMCC 1.15178</strain>
    </source>
</reference>